<accession>F0EGV5</accession>
<proteinExistence type="predicted"/>
<gene>
    <name evidence="1" type="ORF">HMPREF9087_0647</name>
</gene>
<evidence type="ECO:0000313" key="1">
    <source>
        <dbReference type="EMBL" id="EGC70667.1"/>
    </source>
</evidence>
<protein>
    <submittedName>
        <fullName evidence="1">Uncharacterized protein</fullName>
    </submittedName>
</protein>
<dbReference type="AlphaFoldDB" id="F0EGV5"/>
<dbReference type="EMBL" id="AEWT01000003">
    <property type="protein sequence ID" value="EGC70667.1"/>
    <property type="molecule type" value="Genomic_DNA"/>
</dbReference>
<dbReference type="Proteomes" id="UP000004835">
    <property type="component" value="Unassembled WGS sequence"/>
</dbReference>
<organism evidence="1 2">
    <name type="scientific">Enterococcus casseliflavus ATCC 12755</name>
    <dbReference type="NCBI Taxonomy" id="888066"/>
    <lineage>
        <taxon>Bacteria</taxon>
        <taxon>Bacillati</taxon>
        <taxon>Bacillota</taxon>
        <taxon>Bacilli</taxon>
        <taxon>Lactobacillales</taxon>
        <taxon>Enterococcaceae</taxon>
        <taxon>Enterococcus</taxon>
    </lineage>
</organism>
<reference evidence="1 2" key="1">
    <citation type="submission" date="2011-01" db="EMBL/GenBank/DDBJ databases">
        <authorList>
            <person name="Muzny D."/>
            <person name="Qin X."/>
            <person name="Deng J."/>
            <person name="Jiang H."/>
            <person name="Liu Y."/>
            <person name="Qu J."/>
            <person name="Song X.-Z."/>
            <person name="Zhang L."/>
            <person name="Thornton R."/>
            <person name="Coyle M."/>
            <person name="Francisco L."/>
            <person name="Jackson L."/>
            <person name="Javaid M."/>
            <person name="Korchina V."/>
            <person name="Kovar C."/>
            <person name="Mata R."/>
            <person name="Mathew T."/>
            <person name="Ngo R."/>
            <person name="Nguyen L."/>
            <person name="Nguyen N."/>
            <person name="Okwuonu G."/>
            <person name="Ongeri F."/>
            <person name="Pham C."/>
            <person name="Simmons D."/>
            <person name="Wilczek-Boney K."/>
            <person name="Hale W."/>
            <person name="Jakkamsetti A."/>
            <person name="Pham P."/>
            <person name="Ruth R."/>
            <person name="San Lucas F."/>
            <person name="Warren J."/>
            <person name="Zhang J."/>
            <person name="Zhao Z."/>
            <person name="Zhou C."/>
            <person name="Zhu D."/>
            <person name="Lee S."/>
            <person name="Bess C."/>
            <person name="Blankenburg K."/>
            <person name="Forbes L."/>
            <person name="Fu Q."/>
            <person name="Gubbala S."/>
            <person name="Hirani K."/>
            <person name="Jayaseelan J.C."/>
            <person name="Lara F."/>
            <person name="Munidasa M."/>
            <person name="Palculict T."/>
            <person name="Patil S."/>
            <person name="Pu L.-L."/>
            <person name="Saada N."/>
            <person name="Tang L."/>
            <person name="Weissenberger G."/>
            <person name="Zhu Y."/>
            <person name="Hemphill L."/>
            <person name="Shang Y."/>
            <person name="Youmans B."/>
            <person name="Ayvaz T."/>
            <person name="Ross M."/>
            <person name="Santibanez J."/>
            <person name="Aqrawi P."/>
            <person name="Gross S."/>
            <person name="Joshi V."/>
            <person name="Fowler G."/>
            <person name="Nazareth L."/>
            <person name="Reid J."/>
            <person name="Worley K."/>
            <person name="Petrosino J."/>
            <person name="Highlander S."/>
            <person name="Gibbs R."/>
        </authorList>
    </citation>
    <scope>NUCLEOTIDE SEQUENCE [LARGE SCALE GENOMIC DNA]</scope>
    <source>
        <strain evidence="1 2">ATCC 12755</strain>
    </source>
</reference>
<name>F0EGV5_ENTCA</name>
<comment type="caution">
    <text evidence="1">The sequence shown here is derived from an EMBL/GenBank/DDBJ whole genome shotgun (WGS) entry which is preliminary data.</text>
</comment>
<evidence type="ECO:0000313" key="2">
    <source>
        <dbReference type="Proteomes" id="UP000004835"/>
    </source>
</evidence>
<sequence>MSQGHRLDSPVFFCIPSIKSSSIVKNKAAEVGRKHLEAALHKSPRRKKDVGV</sequence>
<dbReference type="HOGENOM" id="CLU_3079437_0_0_9"/>